<dbReference type="Proteomes" id="UP000215914">
    <property type="component" value="Unassembled WGS sequence"/>
</dbReference>
<sequence>MRIKKSQGVAVAFYPQMNAEATPLVRAAMVCTHTIYTSILLRERWK</sequence>
<reference evidence="1" key="2">
    <citation type="submission" date="2020-06" db="EMBL/GenBank/DDBJ databases">
        <title>Helianthus annuus Genome sequencing and assembly Release 2.</title>
        <authorList>
            <person name="Gouzy J."/>
            <person name="Langlade N."/>
            <person name="Munos S."/>
        </authorList>
    </citation>
    <scope>NUCLEOTIDE SEQUENCE</scope>
    <source>
        <tissue evidence="1">Leaves</tissue>
    </source>
</reference>
<keyword evidence="2" id="KW-1185">Reference proteome</keyword>
<dbReference type="EMBL" id="MNCJ02000329">
    <property type="protein sequence ID" value="KAF5768152.1"/>
    <property type="molecule type" value="Genomic_DNA"/>
</dbReference>
<evidence type="ECO:0000313" key="1">
    <source>
        <dbReference type="EMBL" id="KAF5768152.1"/>
    </source>
</evidence>
<comment type="caution">
    <text evidence="1">The sequence shown here is derived from an EMBL/GenBank/DDBJ whole genome shotgun (WGS) entry which is preliminary data.</text>
</comment>
<accession>A0A9K3E7W0</accession>
<reference evidence="1" key="1">
    <citation type="journal article" date="2017" name="Nature">
        <title>The sunflower genome provides insights into oil metabolism, flowering and Asterid evolution.</title>
        <authorList>
            <person name="Badouin H."/>
            <person name="Gouzy J."/>
            <person name="Grassa C.J."/>
            <person name="Murat F."/>
            <person name="Staton S.E."/>
            <person name="Cottret L."/>
            <person name="Lelandais-Briere C."/>
            <person name="Owens G.L."/>
            <person name="Carrere S."/>
            <person name="Mayjonade B."/>
            <person name="Legrand L."/>
            <person name="Gill N."/>
            <person name="Kane N.C."/>
            <person name="Bowers J.E."/>
            <person name="Hubner S."/>
            <person name="Bellec A."/>
            <person name="Berard A."/>
            <person name="Berges H."/>
            <person name="Blanchet N."/>
            <person name="Boniface M.C."/>
            <person name="Brunel D."/>
            <person name="Catrice O."/>
            <person name="Chaidir N."/>
            <person name="Claudel C."/>
            <person name="Donnadieu C."/>
            <person name="Faraut T."/>
            <person name="Fievet G."/>
            <person name="Helmstetter N."/>
            <person name="King M."/>
            <person name="Knapp S.J."/>
            <person name="Lai Z."/>
            <person name="Le Paslier M.C."/>
            <person name="Lippi Y."/>
            <person name="Lorenzon L."/>
            <person name="Mandel J.R."/>
            <person name="Marage G."/>
            <person name="Marchand G."/>
            <person name="Marquand E."/>
            <person name="Bret-Mestries E."/>
            <person name="Morien E."/>
            <person name="Nambeesan S."/>
            <person name="Nguyen T."/>
            <person name="Pegot-Espagnet P."/>
            <person name="Pouilly N."/>
            <person name="Raftis F."/>
            <person name="Sallet E."/>
            <person name="Schiex T."/>
            <person name="Thomas J."/>
            <person name="Vandecasteele C."/>
            <person name="Vares D."/>
            <person name="Vear F."/>
            <person name="Vautrin S."/>
            <person name="Crespi M."/>
            <person name="Mangin B."/>
            <person name="Burke J.M."/>
            <person name="Salse J."/>
            <person name="Munos S."/>
            <person name="Vincourt P."/>
            <person name="Rieseberg L.H."/>
            <person name="Langlade N.B."/>
        </authorList>
    </citation>
    <scope>NUCLEOTIDE SEQUENCE</scope>
    <source>
        <tissue evidence="1">Leaves</tissue>
    </source>
</reference>
<name>A0A9K3E7W0_HELAN</name>
<dbReference type="Gramene" id="mRNA:HanXRQr2_Chr14g0633051">
    <property type="protein sequence ID" value="mRNA:HanXRQr2_Chr14g0633051"/>
    <property type="gene ID" value="HanXRQr2_Chr14g0633051"/>
</dbReference>
<proteinExistence type="predicted"/>
<dbReference type="AlphaFoldDB" id="A0A9K3E7W0"/>
<protein>
    <submittedName>
        <fullName evidence="1">Uncharacterized protein</fullName>
    </submittedName>
</protein>
<organism evidence="1 2">
    <name type="scientific">Helianthus annuus</name>
    <name type="common">Common sunflower</name>
    <dbReference type="NCBI Taxonomy" id="4232"/>
    <lineage>
        <taxon>Eukaryota</taxon>
        <taxon>Viridiplantae</taxon>
        <taxon>Streptophyta</taxon>
        <taxon>Embryophyta</taxon>
        <taxon>Tracheophyta</taxon>
        <taxon>Spermatophyta</taxon>
        <taxon>Magnoliopsida</taxon>
        <taxon>eudicotyledons</taxon>
        <taxon>Gunneridae</taxon>
        <taxon>Pentapetalae</taxon>
        <taxon>asterids</taxon>
        <taxon>campanulids</taxon>
        <taxon>Asterales</taxon>
        <taxon>Asteraceae</taxon>
        <taxon>Asteroideae</taxon>
        <taxon>Heliantheae alliance</taxon>
        <taxon>Heliantheae</taxon>
        <taxon>Helianthus</taxon>
    </lineage>
</organism>
<gene>
    <name evidence="1" type="ORF">HanXRQr2_Chr14g0633051</name>
</gene>
<evidence type="ECO:0000313" key="2">
    <source>
        <dbReference type="Proteomes" id="UP000215914"/>
    </source>
</evidence>